<feature type="domain" description="ABC transporter" evidence="4">
    <location>
        <begin position="4"/>
        <end position="213"/>
    </location>
</feature>
<proteinExistence type="predicted"/>
<dbReference type="PANTHER" id="PTHR42855:SF2">
    <property type="entry name" value="DRUG RESISTANCE ABC TRANSPORTER,ATP-BINDING PROTEIN"/>
    <property type="match status" value="1"/>
</dbReference>
<keyword evidence="6" id="KW-1185">Reference proteome</keyword>
<protein>
    <submittedName>
        <fullName evidence="5">Lsa family ABC-F type ribosomal protection protein</fullName>
    </submittedName>
</protein>
<dbReference type="CDD" id="cd03221">
    <property type="entry name" value="ABCF_EF-3"/>
    <property type="match status" value="2"/>
</dbReference>
<gene>
    <name evidence="5" type="ORF">LQV63_31415</name>
</gene>
<dbReference type="PROSITE" id="PS50893">
    <property type="entry name" value="ABC_TRANSPORTER_2"/>
    <property type="match status" value="2"/>
</dbReference>
<comment type="caution">
    <text evidence="5">The sequence shown here is derived from an EMBL/GenBank/DDBJ whole genome shotgun (WGS) entry which is preliminary data.</text>
</comment>
<organism evidence="5 6">
    <name type="scientific">Paenibacillus profundus</name>
    <dbReference type="NCBI Taxonomy" id="1173085"/>
    <lineage>
        <taxon>Bacteria</taxon>
        <taxon>Bacillati</taxon>
        <taxon>Bacillota</taxon>
        <taxon>Bacilli</taxon>
        <taxon>Bacillales</taxon>
        <taxon>Paenibacillaceae</taxon>
        <taxon>Paenibacillus</taxon>
    </lineage>
</organism>
<evidence type="ECO:0000313" key="6">
    <source>
        <dbReference type="Proteomes" id="UP001199916"/>
    </source>
</evidence>
<evidence type="ECO:0000256" key="3">
    <source>
        <dbReference type="SAM" id="MobiDB-lite"/>
    </source>
</evidence>
<accession>A0ABS8YRX5</accession>
<name>A0ABS8YRX5_9BACL</name>
<dbReference type="NCBIfam" id="NF000167">
    <property type="entry name" value="ABCF_Lsa_all"/>
    <property type="match status" value="1"/>
</dbReference>
<dbReference type="InterPro" id="IPR017871">
    <property type="entry name" value="ABC_transporter-like_CS"/>
</dbReference>
<dbReference type="RefSeq" id="WP_233699626.1">
    <property type="nucleotide sequence ID" value="NZ_JAJNBZ010000077.1"/>
</dbReference>
<feature type="domain" description="ABC transporter" evidence="4">
    <location>
        <begin position="310"/>
        <end position="494"/>
    </location>
</feature>
<dbReference type="Proteomes" id="UP001199916">
    <property type="component" value="Unassembled WGS sequence"/>
</dbReference>
<reference evidence="5 6" key="1">
    <citation type="submission" date="2021-11" db="EMBL/GenBank/DDBJ databases">
        <title>Draft genome sequence of Paenibacillus profundus YoMME, a new Gram-positive bacteria with exoelectrogenic properties.</title>
        <authorList>
            <person name="Hubenova Y."/>
            <person name="Hubenova E."/>
            <person name="Manasiev Y."/>
            <person name="Peykov S."/>
            <person name="Mitov M."/>
        </authorList>
    </citation>
    <scope>NUCLEOTIDE SEQUENCE [LARGE SCALE GENOMIC DNA]</scope>
    <source>
        <strain evidence="5 6">YoMME</strain>
    </source>
</reference>
<dbReference type="InterPro" id="IPR003439">
    <property type="entry name" value="ABC_transporter-like_ATP-bd"/>
</dbReference>
<dbReference type="EMBL" id="JAJNBZ010000077">
    <property type="protein sequence ID" value="MCE5173734.1"/>
    <property type="molecule type" value="Genomic_DNA"/>
</dbReference>
<dbReference type="SUPFAM" id="SSF52540">
    <property type="entry name" value="P-loop containing nucleoside triphosphate hydrolases"/>
    <property type="match status" value="2"/>
</dbReference>
<dbReference type="Gene3D" id="3.40.50.300">
    <property type="entry name" value="P-loop containing nucleotide triphosphate hydrolases"/>
    <property type="match status" value="2"/>
</dbReference>
<dbReference type="PANTHER" id="PTHR42855">
    <property type="entry name" value="ABC TRANSPORTER ATP-BINDING SUBUNIT"/>
    <property type="match status" value="1"/>
</dbReference>
<dbReference type="Pfam" id="PF00005">
    <property type="entry name" value="ABC_tran"/>
    <property type="match status" value="2"/>
</dbReference>
<evidence type="ECO:0000259" key="4">
    <source>
        <dbReference type="PROSITE" id="PS50893"/>
    </source>
</evidence>
<dbReference type="InterPro" id="IPR051309">
    <property type="entry name" value="ABCF_ATPase"/>
</dbReference>
<keyword evidence="1" id="KW-0547">Nucleotide-binding</keyword>
<keyword evidence="2" id="KW-0067">ATP-binding</keyword>
<dbReference type="SMART" id="SM00382">
    <property type="entry name" value="AAA"/>
    <property type="match status" value="2"/>
</dbReference>
<evidence type="ECO:0000256" key="2">
    <source>
        <dbReference type="ARBA" id="ARBA00022840"/>
    </source>
</evidence>
<evidence type="ECO:0000256" key="1">
    <source>
        <dbReference type="ARBA" id="ARBA00022741"/>
    </source>
</evidence>
<dbReference type="PROSITE" id="PS00211">
    <property type="entry name" value="ABC_TRANSPORTER_1"/>
    <property type="match status" value="1"/>
</dbReference>
<dbReference type="NCBIfam" id="NF000355">
    <property type="entry name" value="ribo_prot_ABC_F"/>
    <property type="match status" value="1"/>
</dbReference>
<dbReference type="InterPro" id="IPR003593">
    <property type="entry name" value="AAA+_ATPase"/>
</dbReference>
<evidence type="ECO:0000313" key="5">
    <source>
        <dbReference type="EMBL" id="MCE5173734.1"/>
    </source>
</evidence>
<feature type="region of interest" description="Disordered" evidence="3">
    <location>
        <begin position="234"/>
        <end position="256"/>
    </location>
</feature>
<sequence length="494" mass="56911">MSLIKVTNLTFAYDGSYDNIFEHVSLQIDTNWKLGFTGRNGRGKTTFLNLLLGKYEYSGTISSNVSFEYFPFHVEHKEKYTFDVVADIYPDYEHWQLMREFSLLKLSEDVLYRPFDSLSNGEQTKVMLAVLFLKENSFLLIDEPTNHLDLHARKLVSDYLNGKSGFMLVSHDRAFLDNCVDHIISINKTNIEIQNGHFSDWWENKQRQDNFELAENEKLRKDIKRLSEAAKRTSNWSHEVEKTKNGTRNSGSKVDKGYIGHKAAKMMKRSKSIEQRQHSAIEERSQLLRNVDSSESLKISQMIYHKHQLVELDRVSIHYGEKNVCSNISFTIEQGDRIVLSGPNGSGKSSLLKLICGEEILYSGVFRKGSQLKISYVSQDTSQLQGNLSEFAKSSEIDESLFKAILRKLDFSRLQFEKDIASYSGGQKKKVLIAKSLCERAHLHVWDEPLNFIDVISRMQIEELLLEHSPTILFVEHDSEFCKHIATKIVELKV</sequence>
<dbReference type="InterPro" id="IPR027417">
    <property type="entry name" value="P-loop_NTPase"/>
</dbReference>